<organism evidence="4 5">
    <name type="scientific">Robbsia betulipollinis</name>
    <dbReference type="NCBI Taxonomy" id="2981849"/>
    <lineage>
        <taxon>Bacteria</taxon>
        <taxon>Pseudomonadati</taxon>
        <taxon>Pseudomonadota</taxon>
        <taxon>Betaproteobacteria</taxon>
        <taxon>Burkholderiales</taxon>
        <taxon>Burkholderiaceae</taxon>
        <taxon>Robbsia</taxon>
    </lineage>
</organism>
<gene>
    <name evidence="4" type="ORF">OVY01_16090</name>
</gene>
<keyword evidence="1" id="KW-0808">Transferase</keyword>
<name>A0ABT3ZQZ5_9BURK</name>
<dbReference type="Pfam" id="PF00583">
    <property type="entry name" value="Acetyltransf_1"/>
    <property type="match status" value="1"/>
</dbReference>
<dbReference type="SUPFAM" id="SSF55729">
    <property type="entry name" value="Acyl-CoA N-acyltransferases (Nat)"/>
    <property type="match status" value="1"/>
</dbReference>
<keyword evidence="5" id="KW-1185">Reference proteome</keyword>
<dbReference type="PANTHER" id="PTHR43877:SF2">
    <property type="entry name" value="AMINOALKYLPHOSPHONATE N-ACETYLTRANSFERASE-RELATED"/>
    <property type="match status" value="1"/>
</dbReference>
<dbReference type="RefSeq" id="WP_267848591.1">
    <property type="nucleotide sequence ID" value="NZ_JAPMXC010000006.1"/>
</dbReference>
<dbReference type="InterPro" id="IPR050832">
    <property type="entry name" value="Bact_Acetyltransf"/>
</dbReference>
<dbReference type="CDD" id="cd04301">
    <property type="entry name" value="NAT_SF"/>
    <property type="match status" value="1"/>
</dbReference>
<evidence type="ECO:0000256" key="1">
    <source>
        <dbReference type="ARBA" id="ARBA00022679"/>
    </source>
</evidence>
<feature type="domain" description="N-acetyltransferase" evidence="3">
    <location>
        <begin position="3"/>
        <end position="150"/>
    </location>
</feature>
<evidence type="ECO:0000313" key="4">
    <source>
        <dbReference type="EMBL" id="MCY0388697.1"/>
    </source>
</evidence>
<dbReference type="EMBL" id="JAPMXC010000006">
    <property type="protein sequence ID" value="MCY0388697.1"/>
    <property type="molecule type" value="Genomic_DNA"/>
</dbReference>
<dbReference type="PANTHER" id="PTHR43877">
    <property type="entry name" value="AMINOALKYLPHOSPHONATE N-ACETYLTRANSFERASE-RELATED-RELATED"/>
    <property type="match status" value="1"/>
</dbReference>
<reference evidence="4" key="1">
    <citation type="submission" date="2022-11" db="EMBL/GenBank/DDBJ databases">
        <title>Robbsia betulipollinis sp. nov., isolated from pollen of birch (Betula pendula).</title>
        <authorList>
            <person name="Shi H."/>
            <person name="Ambika Manirajan B."/>
            <person name="Ratering S."/>
            <person name="Geissler-Plaum R."/>
            <person name="Schnell S."/>
        </authorList>
    </citation>
    <scope>NUCLEOTIDE SEQUENCE</scope>
    <source>
        <strain evidence="4">Bb-Pol-6</strain>
    </source>
</reference>
<dbReference type="InterPro" id="IPR000182">
    <property type="entry name" value="GNAT_dom"/>
</dbReference>
<evidence type="ECO:0000256" key="2">
    <source>
        <dbReference type="ARBA" id="ARBA00023315"/>
    </source>
</evidence>
<evidence type="ECO:0000259" key="3">
    <source>
        <dbReference type="PROSITE" id="PS51186"/>
    </source>
</evidence>
<proteinExistence type="predicted"/>
<evidence type="ECO:0000313" key="5">
    <source>
        <dbReference type="Proteomes" id="UP001082899"/>
    </source>
</evidence>
<keyword evidence="2" id="KW-0012">Acyltransferase</keyword>
<comment type="caution">
    <text evidence="4">The sequence shown here is derived from an EMBL/GenBank/DDBJ whole genome shotgun (WGS) entry which is preliminary data.</text>
</comment>
<dbReference type="Proteomes" id="UP001082899">
    <property type="component" value="Unassembled WGS sequence"/>
</dbReference>
<protein>
    <submittedName>
        <fullName evidence="4">GNAT family N-acetyltransferase</fullName>
    </submittedName>
</protein>
<accession>A0ABT3ZQZ5</accession>
<sequence>MRIAFEDPTQADVLTLLRHGEEESARLYPAESNHHVSAADLQSPDVLFQVARDPQGTALATGAVVIRGDWAELKRMWVEPPARCRGVSRAMLTSLMTAARARGVRWLRLETGVDSHAALTLYARAGFTVRAPFADYLPDPLSVFMERDLSA</sequence>
<dbReference type="InterPro" id="IPR016181">
    <property type="entry name" value="Acyl_CoA_acyltransferase"/>
</dbReference>
<dbReference type="PROSITE" id="PS51186">
    <property type="entry name" value="GNAT"/>
    <property type="match status" value="1"/>
</dbReference>
<dbReference type="Gene3D" id="3.40.630.30">
    <property type="match status" value="1"/>
</dbReference>